<evidence type="ECO:0000313" key="3">
    <source>
        <dbReference type="Proteomes" id="UP000680839"/>
    </source>
</evidence>
<organism evidence="2 3">
    <name type="scientific">Bradyrhizobium sediminis</name>
    <dbReference type="NCBI Taxonomy" id="2840469"/>
    <lineage>
        <taxon>Bacteria</taxon>
        <taxon>Pseudomonadati</taxon>
        <taxon>Pseudomonadota</taxon>
        <taxon>Alphaproteobacteria</taxon>
        <taxon>Hyphomicrobiales</taxon>
        <taxon>Nitrobacteraceae</taxon>
        <taxon>Bradyrhizobium</taxon>
    </lineage>
</organism>
<dbReference type="SUPFAM" id="SSF55729">
    <property type="entry name" value="Acyl-CoA N-acyltransferases (Nat)"/>
    <property type="match status" value="1"/>
</dbReference>
<evidence type="ECO:0000313" key="2">
    <source>
        <dbReference type="EMBL" id="QWG14061.1"/>
    </source>
</evidence>
<dbReference type="AlphaFoldDB" id="A0A975NGD1"/>
<sequence length="247" mass="28591">MRSAAEAIALAPERSTYPLEHVDYRLAETPEEKDRIYRLRYRAYLREGAILPSETMRVTDRYDDLPNNWTFGIYIHGELYSSIRISVLTSEWRGSPSSEMFADLLHPELDRGKVIIDPTRFVADPEKAKAFPELPYVTVRLGWIACGHFNADIGLANVRPEHRAFYKKVFLQQPWGEPRLFPGLLKPVGLMAADYRSIREKVFQRFPYMRSSAFERRMLFQRSGERRSSSLDALVSPFERASIVPNS</sequence>
<dbReference type="InterPro" id="IPR054597">
    <property type="entry name" value="FeeM_cat"/>
</dbReference>
<dbReference type="InterPro" id="IPR016181">
    <property type="entry name" value="Acyl_CoA_acyltransferase"/>
</dbReference>
<evidence type="ECO:0000259" key="1">
    <source>
        <dbReference type="Pfam" id="PF21926"/>
    </source>
</evidence>
<accession>A0A975NGD1</accession>
<feature type="domain" description="N-acyl amino acid synthase FeeM catalytic core" evidence="1">
    <location>
        <begin position="36"/>
        <end position="194"/>
    </location>
</feature>
<gene>
    <name evidence="2" type="ORF">KMZ29_04995</name>
</gene>
<dbReference type="Proteomes" id="UP000680839">
    <property type="component" value="Chromosome"/>
</dbReference>
<dbReference type="Gene3D" id="3.40.630.30">
    <property type="match status" value="1"/>
</dbReference>
<protein>
    <recommendedName>
        <fullName evidence="1">N-acyl amino acid synthase FeeM catalytic core domain-containing protein</fullName>
    </recommendedName>
</protein>
<dbReference type="Pfam" id="PF21926">
    <property type="entry name" value="FeeM"/>
    <property type="match status" value="1"/>
</dbReference>
<name>A0A975NGD1_9BRAD</name>
<reference evidence="2" key="1">
    <citation type="submission" date="2021-06" db="EMBL/GenBank/DDBJ databases">
        <title>Bradyrhizobium sp. S2-20-1 Genome sequencing.</title>
        <authorList>
            <person name="Jin L."/>
        </authorList>
    </citation>
    <scope>NUCLEOTIDE SEQUENCE</scope>
    <source>
        <strain evidence="2">S2-20-1</strain>
    </source>
</reference>
<proteinExistence type="predicted"/>
<dbReference type="EMBL" id="CP076134">
    <property type="protein sequence ID" value="QWG14061.1"/>
    <property type="molecule type" value="Genomic_DNA"/>
</dbReference>
<dbReference type="RefSeq" id="WP_215622712.1">
    <property type="nucleotide sequence ID" value="NZ_CP076134.1"/>
</dbReference>